<sequence>MPQLLDRRLTLRRPSSRCVECGESRAYRRDELHSRRGTFYCQYHLDKITRVRCFTCPAAHEGWHKADTRRRKGVAYCLEHLPPKADIWPCCPKCGGKEFGQFAWKGSVEKTTITCEKCGFKDLAVNHFDDLTVKVIASPVGEAK</sequence>
<dbReference type="AlphaFoldDB" id="A0A0F9NW70"/>
<proteinExistence type="predicted"/>
<organism evidence="1">
    <name type="scientific">marine sediment metagenome</name>
    <dbReference type="NCBI Taxonomy" id="412755"/>
    <lineage>
        <taxon>unclassified sequences</taxon>
        <taxon>metagenomes</taxon>
        <taxon>ecological metagenomes</taxon>
    </lineage>
</organism>
<reference evidence="1" key="1">
    <citation type="journal article" date="2015" name="Nature">
        <title>Complex archaea that bridge the gap between prokaryotes and eukaryotes.</title>
        <authorList>
            <person name="Spang A."/>
            <person name="Saw J.H."/>
            <person name="Jorgensen S.L."/>
            <person name="Zaremba-Niedzwiedzka K."/>
            <person name="Martijn J."/>
            <person name="Lind A.E."/>
            <person name="van Eijk R."/>
            <person name="Schleper C."/>
            <person name="Guy L."/>
            <person name="Ettema T.J."/>
        </authorList>
    </citation>
    <scope>NUCLEOTIDE SEQUENCE</scope>
</reference>
<evidence type="ECO:0000313" key="1">
    <source>
        <dbReference type="EMBL" id="KKM85527.1"/>
    </source>
</evidence>
<protein>
    <submittedName>
        <fullName evidence="1">Uncharacterized protein</fullName>
    </submittedName>
</protein>
<dbReference type="EMBL" id="LAZR01007395">
    <property type="protein sequence ID" value="KKM85527.1"/>
    <property type="molecule type" value="Genomic_DNA"/>
</dbReference>
<gene>
    <name evidence="1" type="ORF">LCGC14_1288170</name>
</gene>
<accession>A0A0F9NW70</accession>
<name>A0A0F9NW70_9ZZZZ</name>
<comment type="caution">
    <text evidence="1">The sequence shown here is derived from an EMBL/GenBank/DDBJ whole genome shotgun (WGS) entry which is preliminary data.</text>
</comment>